<organism evidence="1 2">
    <name type="scientific">Buttiauxella agrestis</name>
    <dbReference type="NCBI Taxonomy" id="82977"/>
    <lineage>
        <taxon>Bacteria</taxon>
        <taxon>Pseudomonadati</taxon>
        <taxon>Pseudomonadota</taxon>
        <taxon>Gammaproteobacteria</taxon>
        <taxon>Enterobacterales</taxon>
        <taxon>Enterobacteriaceae</taxon>
        <taxon>Buttiauxella</taxon>
    </lineage>
</organism>
<dbReference type="Proteomes" id="UP000255528">
    <property type="component" value="Unassembled WGS sequence"/>
</dbReference>
<proteinExistence type="predicted"/>
<protein>
    <submittedName>
        <fullName evidence="1">Uncharacterized protein</fullName>
    </submittedName>
</protein>
<accession>A0A381KN83</accession>
<name>A0A381KN83_9ENTR</name>
<sequence length="295" mass="32970">MTISTSDFSLGIISSTSRFVSSSKFKRNVTIPGSGFNLRSGDVKECEKLPGKLTLSGPVCHRKSGYVLFSLLIAIHNQCNRAPAPYEHTGPDVTLNASSLRIRLTVKDWVCMARKIAHDISRSGLIKIGSYWTINKADIEELLSCLSATTCTYKPYSTKSHQFHFITSIERCVRTDTYSLTFPATIHLLLDIYGGLVEQEVIRYLNTKLKGMPALYDFVSTSNKTSHLITEISLATGLTNRRIEKLLSQLSHQGLASYLIDGSGEDKRIEELSLYSYSEPRRTNLDDYYMVTDSA</sequence>
<dbReference type="EMBL" id="UIGI01000002">
    <property type="protein sequence ID" value="SUY92820.1"/>
    <property type="molecule type" value="Genomic_DNA"/>
</dbReference>
<dbReference type="AlphaFoldDB" id="A0A381KN83"/>
<gene>
    <name evidence="1" type="ORF">NCTC12119_04849</name>
</gene>
<reference evidence="1 2" key="1">
    <citation type="submission" date="2018-06" db="EMBL/GenBank/DDBJ databases">
        <authorList>
            <consortium name="Pathogen Informatics"/>
            <person name="Doyle S."/>
        </authorList>
    </citation>
    <scope>NUCLEOTIDE SEQUENCE [LARGE SCALE GENOMIC DNA]</scope>
    <source>
        <strain evidence="1 2">NCTC12119</strain>
    </source>
</reference>
<dbReference type="RefSeq" id="WP_147295670.1">
    <property type="nucleotide sequence ID" value="NZ_UIGI01000002.1"/>
</dbReference>
<evidence type="ECO:0000313" key="1">
    <source>
        <dbReference type="EMBL" id="SUY92820.1"/>
    </source>
</evidence>
<evidence type="ECO:0000313" key="2">
    <source>
        <dbReference type="Proteomes" id="UP000255528"/>
    </source>
</evidence>